<organism evidence="3 4">
    <name type="scientific">Methylobacterium trifolii</name>
    <dbReference type="NCBI Taxonomy" id="1003092"/>
    <lineage>
        <taxon>Bacteria</taxon>
        <taxon>Pseudomonadati</taxon>
        <taxon>Pseudomonadota</taxon>
        <taxon>Alphaproteobacteria</taxon>
        <taxon>Hyphomicrobiales</taxon>
        <taxon>Methylobacteriaceae</taxon>
        <taxon>Methylobacterium</taxon>
    </lineage>
</organism>
<name>A0ABQ4TY42_9HYPH</name>
<keyword evidence="2" id="KW-0472">Membrane</keyword>
<dbReference type="EMBL" id="BPRB01000084">
    <property type="protein sequence ID" value="GJE59547.1"/>
    <property type="molecule type" value="Genomic_DNA"/>
</dbReference>
<sequence length="185" mass="19202">MAGARQMVDALIRERRGSSIAATAAMGGFALVVGLALKAVKGSGPASDRDASAEAPGPHASPTPFDHADVGEDEARLMLRAMVAATMADGLLDAAERKRLDAAMAAAGIGDDGRAWLEKELADPAGIDQLADPVKTAEQAARIYAAARLAIDLDTLQERQFLKMLAEALDVPSEAVARVEQELAA</sequence>
<dbReference type="InterPro" id="IPR029024">
    <property type="entry name" value="TerB-like"/>
</dbReference>
<accession>A0ABQ4TY42</accession>
<evidence type="ECO:0000313" key="3">
    <source>
        <dbReference type="EMBL" id="GJE59547.1"/>
    </source>
</evidence>
<dbReference type="InterPro" id="IPR007486">
    <property type="entry name" value="YebE"/>
</dbReference>
<evidence type="ECO:0000313" key="4">
    <source>
        <dbReference type="Proteomes" id="UP001055057"/>
    </source>
</evidence>
<comment type="caution">
    <text evidence="3">The sequence shown here is derived from an EMBL/GenBank/DDBJ whole genome shotgun (WGS) entry which is preliminary data.</text>
</comment>
<proteinExistence type="predicted"/>
<evidence type="ECO:0000256" key="1">
    <source>
        <dbReference type="SAM" id="MobiDB-lite"/>
    </source>
</evidence>
<evidence type="ECO:0000256" key="2">
    <source>
        <dbReference type="SAM" id="Phobius"/>
    </source>
</evidence>
<keyword evidence="2" id="KW-0812">Transmembrane</keyword>
<dbReference type="Gene3D" id="1.10.3680.10">
    <property type="entry name" value="TerB-like"/>
    <property type="match status" value="1"/>
</dbReference>
<feature type="transmembrane region" description="Helical" evidence="2">
    <location>
        <begin position="20"/>
        <end position="40"/>
    </location>
</feature>
<feature type="region of interest" description="Disordered" evidence="1">
    <location>
        <begin position="44"/>
        <end position="68"/>
    </location>
</feature>
<keyword evidence="4" id="KW-1185">Reference proteome</keyword>
<dbReference type="CDD" id="cd07178">
    <property type="entry name" value="terB_like_YebE"/>
    <property type="match status" value="1"/>
</dbReference>
<protein>
    <recommendedName>
        <fullName evidence="5">DUF533 domain-containing protein</fullName>
    </recommendedName>
</protein>
<dbReference type="SUPFAM" id="SSF158682">
    <property type="entry name" value="TerB-like"/>
    <property type="match status" value="1"/>
</dbReference>
<keyword evidence="2" id="KW-1133">Transmembrane helix</keyword>
<reference evidence="3" key="1">
    <citation type="journal article" date="2021" name="Front. Microbiol.">
        <title>Comprehensive Comparative Genomics and Phenotyping of Methylobacterium Species.</title>
        <authorList>
            <person name="Alessa O."/>
            <person name="Ogura Y."/>
            <person name="Fujitani Y."/>
            <person name="Takami H."/>
            <person name="Hayashi T."/>
            <person name="Sahin N."/>
            <person name="Tani A."/>
        </authorList>
    </citation>
    <scope>NUCLEOTIDE SEQUENCE</scope>
    <source>
        <strain evidence="3">DSM 23632</strain>
    </source>
</reference>
<dbReference type="Pfam" id="PF04391">
    <property type="entry name" value="DUF533"/>
    <property type="match status" value="1"/>
</dbReference>
<dbReference type="Proteomes" id="UP001055057">
    <property type="component" value="Unassembled WGS sequence"/>
</dbReference>
<gene>
    <name evidence="3" type="ORF">MPOCJGCO_1643</name>
</gene>
<reference evidence="3" key="2">
    <citation type="submission" date="2021-08" db="EMBL/GenBank/DDBJ databases">
        <authorList>
            <person name="Tani A."/>
            <person name="Ola A."/>
            <person name="Ogura Y."/>
            <person name="Katsura K."/>
            <person name="Hayashi T."/>
        </authorList>
    </citation>
    <scope>NUCLEOTIDE SEQUENCE</scope>
    <source>
        <strain evidence="3">DSM 23632</strain>
    </source>
</reference>
<evidence type="ECO:0008006" key="5">
    <source>
        <dbReference type="Google" id="ProtNLM"/>
    </source>
</evidence>